<dbReference type="Proteomes" id="UP001601992">
    <property type="component" value="Unassembled WGS sequence"/>
</dbReference>
<keyword evidence="4" id="KW-1185">Reference proteome</keyword>
<dbReference type="Gene3D" id="3.30.1540.10">
    <property type="entry name" value="formyl-coa transferase, domain 3"/>
    <property type="match status" value="2"/>
</dbReference>
<accession>A0ABW6SEB9</accession>
<protein>
    <submittedName>
        <fullName evidence="3">CoA transferase</fullName>
    </submittedName>
</protein>
<dbReference type="GO" id="GO:0016740">
    <property type="term" value="F:transferase activity"/>
    <property type="evidence" value="ECO:0007669"/>
    <property type="project" value="UniProtKB-KW"/>
</dbReference>
<dbReference type="InterPro" id="IPR023606">
    <property type="entry name" value="CoA-Trfase_III_dom_1_sf"/>
</dbReference>
<sequence length="763" mass="81639">MSTGGGYRDLSVPARPLRVVELAAGVAGQACGRLFAGLGHDVLKFEPPTGDPMRNQAPLNRAGIGFTFATLNSGKRSRVVELETSAGRSDLAGQLSGADVLIIDLGPRAAEAAGLSATQLRATWPHLTVVWFTLYGLDDSRSNQFGDSLLAESYGGLAWMIGEPSQAPLSLGGEQAAHASAFVGFFGAMLAIRRSGGDVVDVALCDVAAYLDWKSEVSYAVGGQLPKRSGASIGPWRIVPAADGWIGVVFQPEQWDSVVALIGDPALSDPELEDKDTRASNPQRWWPVITGWAAELPKREIYRRAQRLGLPFGYSADMADLSMDPQFRARGFITDREDNGEPMVGPLVVAAGQSWCGGEPPELGGDNSSPPVPRRAYSELPDLDIAPLAGVVVLDLGTITAGAATSRFLADYGATVIKVEAPDRPDMFRVWSASGPTTPGAQGPQVSPLFESNNAGKLAVSLDLKSEQGRVEMASLAAQADVLVENFTVGVTERLGIDHASLLKINPELISVSLSSQGQSGPEARSRSYGSTLDLLSGLASVTGYSGGAPIWSSADVNYPDQLVSLLAAGLAVHSLNFGLKGEQLDLSQREVVSWTMADRIAEYAETGRVPEPGANRRAGSTPHDVYRCAGSEDWVAIACHRDADRTALAAVLGARGWAEMSETWWQTHYEDIDRVIAEWSIERSREECVRQLVEAGVPCAPVNTAADRERDPRYRERRVFLNDGLPRKGFPMRLLGYQPPDPTPAPDIGRDNATVLVRRSMT</sequence>
<evidence type="ECO:0000256" key="2">
    <source>
        <dbReference type="ARBA" id="ARBA00022679"/>
    </source>
</evidence>
<gene>
    <name evidence="3" type="ORF">ACFYXQ_43170</name>
</gene>
<proteinExistence type="inferred from homology"/>
<comment type="caution">
    <text evidence="3">The sequence shown here is derived from an EMBL/GenBank/DDBJ whole genome shotgun (WGS) entry which is preliminary data.</text>
</comment>
<organism evidence="3 4">
    <name type="scientific">Nocardia jiangxiensis</name>
    <dbReference type="NCBI Taxonomy" id="282685"/>
    <lineage>
        <taxon>Bacteria</taxon>
        <taxon>Bacillati</taxon>
        <taxon>Actinomycetota</taxon>
        <taxon>Actinomycetes</taxon>
        <taxon>Mycobacteriales</taxon>
        <taxon>Nocardiaceae</taxon>
        <taxon>Nocardia</taxon>
    </lineage>
</organism>
<dbReference type="PANTHER" id="PTHR48228">
    <property type="entry name" value="SUCCINYL-COA--D-CITRAMALATE COA-TRANSFERASE"/>
    <property type="match status" value="1"/>
</dbReference>
<keyword evidence="2 3" id="KW-0808">Transferase</keyword>
<dbReference type="PANTHER" id="PTHR48228:SF6">
    <property type="entry name" value="L-CARNITINE COA-TRANSFERASE"/>
    <property type="match status" value="1"/>
</dbReference>
<dbReference type="RefSeq" id="WP_387406901.1">
    <property type="nucleotide sequence ID" value="NZ_JBIAQY010000028.1"/>
</dbReference>
<dbReference type="InterPro" id="IPR044855">
    <property type="entry name" value="CoA-Trfase_III_dom3_sf"/>
</dbReference>
<evidence type="ECO:0000313" key="4">
    <source>
        <dbReference type="Proteomes" id="UP001601992"/>
    </source>
</evidence>
<dbReference type="EMBL" id="JBIAQY010000028">
    <property type="protein sequence ID" value="MFF3574572.1"/>
    <property type="molecule type" value="Genomic_DNA"/>
</dbReference>
<comment type="similarity">
    <text evidence="1">Belongs to the CoA-transferase III family.</text>
</comment>
<reference evidence="3 4" key="1">
    <citation type="submission" date="2024-10" db="EMBL/GenBank/DDBJ databases">
        <title>The Natural Products Discovery Center: Release of the First 8490 Sequenced Strains for Exploring Actinobacteria Biosynthetic Diversity.</title>
        <authorList>
            <person name="Kalkreuter E."/>
            <person name="Kautsar S.A."/>
            <person name="Yang D."/>
            <person name="Bader C.D."/>
            <person name="Teijaro C.N."/>
            <person name="Fluegel L."/>
            <person name="Davis C.M."/>
            <person name="Simpson J.R."/>
            <person name="Lauterbach L."/>
            <person name="Steele A.D."/>
            <person name="Gui C."/>
            <person name="Meng S."/>
            <person name="Li G."/>
            <person name="Viehrig K."/>
            <person name="Ye F."/>
            <person name="Su P."/>
            <person name="Kiefer A.F."/>
            <person name="Nichols A."/>
            <person name="Cepeda A.J."/>
            <person name="Yan W."/>
            <person name="Fan B."/>
            <person name="Jiang Y."/>
            <person name="Adhikari A."/>
            <person name="Zheng C.-J."/>
            <person name="Schuster L."/>
            <person name="Cowan T.M."/>
            <person name="Smanski M.J."/>
            <person name="Chevrette M.G."/>
            <person name="De Carvalho L.P.S."/>
            <person name="Shen B."/>
        </authorList>
    </citation>
    <scope>NUCLEOTIDE SEQUENCE [LARGE SCALE GENOMIC DNA]</scope>
    <source>
        <strain evidence="3 4">NPDC002593</strain>
    </source>
</reference>
<dbReference type="SUPFAM" id="SSF89796">
    <property type="entry name" value="CoA-transferase family III (CaiB/BaiF)"/>
    <property type="match status" value="2"/>
</dbReference>
<dbReference type="Pfam" id="PF02515">
    <property type="entry name" value="CoA_transf_3"/>
    <property type="match status" value="2"/>
</dbReference>
<dbReference type="InterPro" id="IPR003673">
    <property type="entry name" value="CoA-Trfase_fam_III"/>
</dbReference>
<dbReference type="InterPro" id="IPR050509">
    <property type="entry name" value="CoA-transferase_III"/>
</dbReference>
<evidence type="ECO:0000313" key="3">
    <source>
        <dbReference type="EMBL" id="MFF3574572.1"/>
    </source>
</evidence>
<evidence type="ECO:0000256" key="1">
    <source>
        <dbReference type="ARBA" id="ARBA00008383"/>
    </source>
</evidence>
<dbReference type="Gene3D" id="3.40.50.10540">
    <property type="entry name" value="Crotonobetainyl-coa:carnitine coa-transferase, domain 1"/>
    <property type="match status" value="2"/>
</dbReference>
<name>A0ABW6SEB9_9NOCA</name>